<reference evidence="2" key="1">
    <citation type="submission" date="2017-09" db="EMBL/GenBank/DDBJ databases">
        <title>Depth-based differentiation of microbial function through sediment-hosted aquifers and enrichment of novel symbionts in the deep terrestrial subsurface.</title>
        <authorList>
            <person name="Probst A.J."/>
            <person name="Ladd B."/>
            <person name="Jarett J.K."/>
            <person name="Geller-Mcgrath D.E."/>
            <person name="Sieber C.M.K."/>
            <person name="Emerson J.B."/>
            <person name="Anantharaman K."/>
            <person name="Thomas B.C."/>
            <person name="Malmstrom R."/>
            <person name="Stieglmeier M."/>
            <person name="Klingl A."/>
            <person name="Woyke T."/>
            <person name="Ryan C.M."/>
            <person name="Banfield J.F."/>
        </authorList>
    </citation>
    <scope>NUCLEOTIDE SEQUENCE [LARGE SCALE GENOMIC DNA]</scope>
</reference>
<proteinExistence type="predicted"/>
<protein>
    <submittedName>
        <fullName evidence="1">Uncharacterized protein</fullName>
    </submittedName>
</protein>
<evidence type="ECO:0000313" key="1">
    <source>
        <dbReference type="EMBL" id="PIV00961.1"/>
    </source>
</evidence>
<name>A0A2M7BCX6_9BACT</name>
<dbReference type="EMBL" id="PEVC01000037">
    <property type="protein sequence ID" value="PIV00961.1"/>
    <property type="molecule type" value="Genomic_DNA"/>
</dbReference>
<organism evidence="1 2">
    <name type="scientific">Candidatus Shapirobacteria bacterium CG03_land_8_20_14_0_80_39_12</name>
    <dbReference type="NCBI Taxonomy" id="1974879"/>
    <lineage>
        <taxon>Bacteria</taxon>
        <taxon>Candidatus Shapironibacteriota</taxon>
    </lineage>
</organism>
<gene>
    <name evidence="1" type="ORF">COS54_01965</name>
</gene>
<dbReference type="Proteomes" id="UP000229631">
    <property type="component" value="Unassembled WGS sequence"/>
</dbReference>
<evidence type="ECO:0000313" key="2">
    <source>
        <dbReference type="Proteomes" id="UP000229631"/>
    </source>
</evidence>
<comment type="caution">
    <text evidence="1">The sequence shown here is derived from an EMBL/GenBank/DDBJ whole genome shotgun (WGS) entry which is preliminary data.</text>
</comment>
<sequence>MRSLGKAVIKGILPRKRANCHPPAFLKSPLGTKVLPSEFGRFISKICCFFRQWQFFVFSPGKKLVQLPKI</sequence>
<accession>A0A2M7BCX6</accession>
<dbReference type="AlphaFoldDB" id="A0A2M7BCX6"/>